<sequence>MENDQPPKTVTRAHLFARLEVTQLPAQAEQKPEDELPPTAAADSCEQGGKTE</sequence>
<proteinExistence type="predicted"/>
<feature type="region of interest" description="Disordered" evidence="1">
    <location>
        <begin position="22"/>
        <end position="52"/>
    </location>
</feature>
<evidence type="ECO:0000313" key="2">
    <source>
        <dbReference type="EMBL" id="WXR76570.1"/>
    </source>
</evidence>
<dbReference type="RefSeq" id="WP_338881534.1">
    <property type="nucleotide sequence ID" value="NZ_CP148753.1"/>
</dbReference>
<evidence type="ECO:0000256" key="1">
    <source>
        <dbReference type="SAM" id="MobiDB-lite"/>
    </source>
</evidence>
<accession>A0ABZ2S8U2</accession>
<name>A0ABZ2S8U2_9BURK</name>
<dbReference type="Proteomes" id="UP001456224">
    <property type="component" value="Chromosome"/>
</dbReference>
<evidence type="ECO:0000313" key="3">
    <source>
        <dbReference type="Proteomes" id="UP001456224"/>
    </source>
</evidence>
<protein>
    <submittedName>
        <fullName evidence="2">Uncharacterized protein</fullName>
    </submittedName>
</protein>
<dbReference type="EMBL" id="CP148753">
    <property type="protein sequence ID" value="WXR76570.1"/>
    <property type="molecule type" value="Genomic_DNA"/>
</dbReference>
<gene>
    <name evidence="2" type="ORF">WHX56_14065</name>
</gene>
<reference evidence="2 3" key="1">
    <citation type="submission" date="2024-03" db="EMBL/GenBank/DDBJ databases">
        <title>Reference genomes for the five species model microbial community.</title>
        <authorList>
            <person name="Padfield D."/>
        </authorList>
    </citation>
    <scope>NUCLEOTIDE SEQUENCE [LARGE SCALE GENOMIC DNA]</scope>
    <source>
        <strain evidence="2 3">AB1</strain>
    </source>
</reference>
<organism evidence="2 3">
    <name type="scientific">Achromobacter veterisilvae</name>
    <dbReference type="NCBI Taxonomy" id="2069367"/>
    <lineage>
        <taxon>Bacteria</taxon>
        <taxon>Pseudomonadati</taxon>
        <taxon>Pseudomonadota</taxon>
        <taxon>Betaproteobacteria</taxon>
        <taxon>Burkholderiales</taxon>
        <taxon>Alcaligenaceae</taxon>
        <taxon>Achromobacter</taxon>
    </lineage>
</organism>
<keyword evidence="3" id="KW-1185">Reference proteome</keyword>